<reference evidence="2 3" key="1">
    <citation type="submission" date="2024-05" db="EMBL/GenBank/DDBJ databases">
        <title>Halomonas sp. SSM6 16S ribosomal RNA gene Genome sequencing and assembly.</title>
        <authorList>
            <person name="Yook S."/>
        </authorList>
    </citation>
    <scope>NUCLEOTIDE SEQUENCE [LARGE SCALE GENOMIC DNA]</scope>
    <source>
        <strain evidence="2 3">SSM6</strain>
    </source>
</reference>
<keyword evidence="2" id="KW-0067">ATP-binding</keyword>
<dbReference type="GO" id="GO:0005524">
    <property type="term" value="F:ATP binding"/>
    <property type="evidence" value="ECO:0007669"/>
    <property type="project" value="UniProtKB-KW"/>
</dbReference>
<dbReference type="Pfam" id="PF13581">
    <property type="entry name" value="HATPase_c_2"/>
    <property type="match status" value="1"/>
</dbReference>
<gene>
    <name evidence="2" type="ORF">ABE960_02340</name>
</gene>
<accession>A0ABV1NBC8</accession>
<evidence type="ECO:0000259" key="1">
    <source>
        <dbReference type="Pfam" id="PF13581"/>
    </source>
</evidence>
<evidence type="ECO:0000313" key="3">
    <source>
        <dbReference type="Proteomes" id="UP001442468"/>
    </source>
</evidence>
<comment type="caution">
    <text evidence="2">The sequence shown here is derived from an EMBL/GenBank/DDBJ whole genome shotgun (WGS) entry which is preliminary data.</text>
</comment>
<dbReference type="InterPro" id="IPR036890">
    <property type="entry name" value="HATPase_C_sf"/>
</dbReference>
<feature type="domain" description="Histidine kinase/HSP90-like ATPase" evidence="1">
    <location>
        <begin position="18"/>
        <end position="130"/>
    </location>
</feature>
<proteinExistence type="predicted"/>
<dbReference type="RefSeq" id="WP_349760610.1">
    <property type="nucleotide sequence ID" value="NZ_JBEGCJ010000001.1"/>
</dbReference>
<sequence>MLEAEAHEIAVRSSHDVQVTVDTAQAMLRKLPFTRPVRFQIATAASELARNLVVHAGGGLVRLCVLEHQGRQGFEITAEDQGPGIADIDLALRDGFSTANSLGLGLPGVQRMMDELHFDEGRAVGTRIVARRWL</sequence>
<dbReference type="Proteomes" id="UP001442468">
    <property type="component" value="Unassembled WGS sequence"/>
</dbReference>
<evidence type="ECO:0000313" key="2">
    <source>
        <dbReference type="EMBL" id="MEQ6916368.1"/>
    </source>
</evidence>
<keyword evidence="3" id="KW-1185">Reference proteome</keyword>
<protein>
    <submittedName>
        <fullName evidence="2">ATP-binding protein</fullName>
    </submittedName>
</protein>
<dbReference type="SUPFAM" id="SSF55874">
    <property type="entry name" value="ATPase domain of HSP90 chaperone/DNA topoisomerase II/histidine kinase"/>
    <property type="match status" value="1"/>
</dbReference>
<keyword evidence="2" id="KW-0547">Nucleotide-binding</keyword>
<organism evidence="2 3">
    <name type="scientific">Halomonas aquatica</name>
    <dbReference type="NCBI Taxonomy" id="3151123"/>
    <lineage>
        <taxon>Bacteria</taxon>
        <taxon>Pseudomonadati</taxon>
        <taxon>Pseudomonadota</taxon>
        <taxon>Gammaproteobacteria</taxon>
        <taxon>Oceanospirillales</taxon>
        <taxon>Halomonadaceae</taxon>
        <taxon>Halomonas</taxon>
    </lineage>
</organism>
<dbReference type="EMBL" id="JBEGCJ010000001">
    <property type="protein sequence ID" value="MEQ6916368.1"/>
    <property type="molecule type" value="Genomic_DNA"/>
</dbReference>
<dbReference type="Gene3D" id="3.30.565.10">
    <property type="entry name" value="Histidine kinase-like ATPase, C-terminal domain"/>
    <property type="match status" value="1"/>
</dbReference>
<dbReference type="InterPro" id="IPR003594">
    <property type="entry name" value="HATPase_dom"/>
</dbReference>
<name>A0ABV1NBC8_9GAMM</name>